<sequence>MSHLQFCAKLFFSAFSASLRETHIFFESPLNNPLDLSKTEGLQISVGPGIDNPGKRHGFHIQSISLVSDSTLK</sequence>
<evidence type="ECO:0000313" key="1">
    <source>
        <dbReference type="EMBL" id="KEO75250.1"/>
    </source>
</evidence>
<name>A0A074L452_9BACT</name>
<accession>A0A074L452</accession>
<dbReference type="AlphaFoldDB" id="A0A074L452"/>
<reference evidence="1 2" key="1">
    <citation type="submission" date="2014-04" db="EMBL/GenBank/DDBJ databases">
        <title>Characterization and application of a salt tolerant electro-active bacterium.</title>
        <authorList>
            <person name="Yang L."/>
            <person name="Wei S."/>
            <person name="Tay Q.X.M."/>
        </authorList>
    </citation>
    <scope>NUCLEOTIDE SEQUENCE [LARGE SCALE GENOMIC DNA]</scope>
    <source>
        <strain evidence="1 2">LY1</strain>
    </source>
</reference>
<keyword evidence="2" id="KW-1185">Reference proteome</keyword>
<dbReference type="EMBL" id="JMIH01000013">
    <property type="protein sequence ID" value="KEO75250.1"/>
    <property type="molecule type" value="Genomic_DNA"/>
</dbReference>
<gene>
    <name evidence="1" type="ORF">EL17_01550</name>
</gene>
<evidence type="ECO:0000313" key="2">
    <source>
        <dbReference type="Proteomes" id="UP000027821"/>
    </source>
</evidence>
<dbReference type="Proteomes" id="UP000027821">
    <property type="component" value="Unassembled WGS sequence"/>
</dbReference>
<organism evidence="1 2">
    <name type="scientific">Anditalea andensis</name>
    <dbReference type="NCBI Taxonomy" id="1048983"/>
    <lineage>
        <taxon>Bacteria</taxon>
        <taxon>Pseudomonadati</taxon>
        <taxon>Bacteroidota</taxon>
        <taxon>Cytophagia</taxon>
        <taxon>Cytophagales</taxon>
        <taxon>Cytophagaceae</taxon>
        <taxon>Anditalea</taxon>
    </lineage>
</organism>
<proteinExistence type="predicted"/>
<protein>
    <submittedName>
        <fullName evidence="1">Uncharacterized protein</fullName>
    </submittedName>
</protein>
<comment type="caution">
    <text evidence="1">The sequence shown here is derived from an EMBL/GenBank/DDBJ whole genome shotgun (WGS) entry which is preliminary data.</text>
</comment>